<organism evidence="1 2">
    <name type="scientific">Mycobacteroides abscessus</name>
    <dbReference type="NCBI Taxonomy" id="36809"/>
    <lineage>
        <taxon>Bacteria</taxon>
        <taxon>Bacillati</taxon>
        <taxon>Actinomycetota</taxon>
        <taxon>Actinomycetes</taxon>
        <taxon>Mycobacteriales</taxon>
        <taxon>Mycobacteriaceae</taxon>
        <taxon>Mycobacteroides</taxon>
    </lineage>
</organism>
<dbReference type="InterPro" id="IPR025962">
    <property type="entry name" value="SdpI/YhfL"/>
</dbReference>
<reference evidence="1 2" key="1">
    <citation type="submission" date="2015-03" db="EMBL/GenBank/DDBJ databases">
        <authorList>
            <person name="Murphy D."/>
        </authorList>
    </citation>
    <scope>NUCLEOTIDE SEQUENCE [LARGE SCALE GENOMIC DNA]</scope>
    <source>
        <strain evidence="1 2">PAP088</strain>
    </source>
</reference>
<dbReference type="Proteomes" id="UP000045782">
    <property type="component" value="Unassembled WGS sequence"/>
</dbReference>
<proteinExistence type="predicted"/>
<dbReference type="EMBL" id="CSWP01000003">
    <property type="protein sequence ID" value="CPV44784.1"/>
    <property type="molecule type" value="Genomic_DNA"/>
</dbReference>
<sequence>MHQNNAVGDGRGPTLSRMVVAGCFLILSVVVVVLIIRGYYLAMNDQLPSNLTFGFRSPSTLSSESAWYASQRTGFSWLLFGVCPVLVIGSILTLVSIGFRKSFIELVGISTASWLLVVGIGVIAHIQAENAAENASSASAQPLTAK</sequence>
<dbReference type="AlphaFoldDB" id="A0A0U0ZJK4"/>
<accession>A0A0U0ZJK4</accession>
<protein>
    <submittedName>
        <fullName evidence="1">Predicted integral membrane protein</fullName>
    </submittedName>
</protein>
<gene>
    <name evidence="1" type="ORF">ERS075579_01567</name>
</gene>
<name>A0A0U0ZJK4_9MYCO</name>
<evidence type="ECO:0000313" key="1">
    <source>
        <dbReference type="EMBL" id="CPV44784.1"/>
    </source>
</evidence>
<evidence type="ECO:0000313" key="2">
    <source>
        <dbReference type="Proteomes" id="UP000045782"/>
    </source>
</evidence>
<dbReference type="Pfam" id="PF13630">
    <property type="entry name" value="SdpI"/>
    <property type="match status" value="1"/>
</dbReference>